<reference evidence="2" key="1">
    <citation type="submission" date="2019-04" db="EMBL/GenBank/DDBJ databases">
        <title>Evolution of Biomass-Degrading Anaerobic Consortia Revealed by Metagenomics.</title>
        <authorList>
            <person name="Peng X."/>
        </authorList>
    </citation>
    <scope>NUCLEOTIDE SEQUENCE</scope>
    <source>
        <strain evidence="2">SIG242</strain>
    </source>
</reference>
<dbReference type="Proteomes" id="UP000772151">
    <property type="component" value="Unassembled WGS sequence"/>
</dbReference>
<organism evidence="2 3">
    <name type="scientific">Selenomonas ruminantium</name>
    <dbReference type="NCBI Taxonomy" id="971"/>
    <lineage>
        <taxon>Bacteria</taxon>
        <taxon>Bacillati</taxon>
        <taxon>Bacillota</taxon>
        <taxon>Negativicutes</taxon>
        <taxon>Selenomonadales</taxon>
        <taxon>Selenomonadaceae</taxon>
        <taxon>Selenomonas</taxon>
    </lineage>
</organism>
<evidence type="ECO:0000256" key="1">
    <source>
        <dbReference type="ARBA" id="ARBA00022649"/>
    </source>
</evidence>
<proteinExistence type="predicted"/>
<sequence>MKYVHSLTKASKTLKTANPCLQKISSPASGECTPMIEYQVIISEQAAKDISDIYDYIYSVIGMPQIAMNQFNRIADAIDTLRLFPERIKIMTDAKRPEKEFRQLLVDNYSVIFTIHEKTVNISRVAYSPSNIANKLVKL</sequence>
<comment type="caution">
    <text evidence="2">The sequence shown here is derived from an EMBL/GenBank/DDBJ whole genome shotgun (WGS) entry which is preliminary data.</text>
</comment>
<dbReference type="InterPro" id="IPR007712">
    <property type="entry name" value="RelE/ParE_toxin"/>
</dbReference>
<dbReference type="Gene3D" id="3.30.2310.20">
    <property type="entry name" value="RelE-like"/>
    <property type="match status" value="1"/>
</dbReference>
<dbReference type="InterPro" id="IPR035093">
    <property type="entry name" value="RelE/ParE_toxin_dom_sf"/>
</dbReference>
<dbReference type="Pfam" id="PF05016">
    <property type="entry name" value="ParE_toxin"/>
    <property type="match status" value="1"/>
</dbReference>
<name>A0A927ZPT1_SELRU</name>
<protein>
    <submittedName>
        <fullName evidence="2">Type II toxin-antitoxin system RelE/ParE family toxin</fullName>
    </submittedName>
</protein>
<evidence type="ECO:0000313" key="3">
    <source>
        <dbReference type="Proteomes" id="UP000772151"/>
    </source>
</evidence>
<dbReference type="AlphaFoldDB" id="A0A927ZPT1"/>
<accession>A0A927ZPT1</accession>
<dbReference type="EMBL" id="SVCA01000002">
    <property type="protein sequence ID" value="MBE6084389.1"/>
    <property type="molecule type" value="Genomic_DNA"/>
</dbReference>
<gene>
    <name evidence="2" type="ORF">E7203_02785</name>
</gene>
<evidence type="ECO:0000313" key="2">
    <source>
        <dbReference type="EMBL" id="MBE6084389.1"/>
    </source>
</evidence>
<keyword evidence="1" id="KW-1277">Toxin-antitoxin system</keyword>